<gene>
    <name evidence="4" type="ORF">FPL22_16030</name>
</gene>
<name>A0A556QGK5_9BACT</name>
<reference evidence="4 5" key="1">
    <citation type="submission" date="2019-07" db="EMBL/GenBank/DDBJ databases">
        <title>Description of 53C-WASEF.</title>
        <authorList>
            <person name="Pitt A."/>
            <person name="Hahn M.W."/>
        </authorList>
    </citation>
    <scope>NUCLEOTIDE SEQUENCE [LARGE SCALE GENOMIC DNA]</scope>
    <source>
        <strain evidence="4 5">53C-WASEF</strain>
    </source>
</reference>
<evidence type="ECO:0000256" key="2">
    <source>
        <dbReference type="SAM" id="SignalP"/>
    </source>
</evidence>
<dbReference type="PANTHER" id="PTHR10963">
    <property type="entry name" value="GLYCOSYL HYDROLASE-RELATED"/>
    <property type="match status" value="1"/>
</dbReference>
<dbReference type="Gene3D" id="2.60.120.200">
    <property type="match status" value="1"/>
</dbReference>
<feature type="signal peptide" evidence="2">
    <location>
        <begin position="1"/>
        <end position="17"/>
    </location>
</feature>
<keyword evidence="5" id="KW-1185">Reference proteome</keyword>
<keyword evidence="2" id="KW-0732">Signal</keyword>
<dbReference type="InterPro" id="IPR000757">
    <property type="entry name" value="Beta-glucanase-like"/>
</dbReference>
<comment type="caution">
    <text evidence="4">The sequence shown here is derived from an EMBL/GenBank/DDBJ whole genome shotgun (WGS) entry which is preliminary data.</text>
</comment>
<dbReference type="InterPro" id="IPR050546">
    <property type="entry name" value="Glycosyl_Hydrlase_16"/>
</dbReference>
<feature type="chain" id="PRO_5021839840" evidence="2">
    <location>
        <begin position="18"/>
        <end position="637"/>
    </location>
</feature>
<dbReference type="GO" id="GO:0005975">
    <property type="term" value="P:carbohydrate metabolic process"/>
    <property type="evidence" value="ECO:0007669"/>
    <property type="project" value="InterPro"/>
</dbReference>
<dbReference type="PROSITE" id="PS51762">
    <property type="entry name" value="GH16_2"/>
    <property type="match status" value="1"/>
</dbReference>
<sequence length="637" mass="68599">MKSALLLVALLITPLMRGENALPLPTSEAAARPFTDVKTAAPSHANQVAVTPASAGGLDIAVKAGPAGFPGVNFTPDAPYDLSAAGYVEAQVTNTSSVIINVVLRVDSGSDNASGNAYLKPGESGKARAYFATPGKGSKALNPSAITKLLLFIGKNEKVDRTVRLDAVVAGGRPGEQAPTNPDLVRTKPANGILFGGNVTFDAAKQLLPRAGAKAEAAGAGAGQAVNLTFTGQPGQSVLIRPVRGFWDLGDFLQVKIRVKNTGAAPASLTAQLTSRGDVSDFGLLDKPIAPGATADLVIPFIPRTPFEIVADPAQEQLEGKRGWGVKETPGARYTSHQTTGVILAPADATKPSSFQIVAMGASLPAPEAPPAWLGQRPPVAGEWVKTFEDNFDGAAFDETKWNPYSGNHWDQRVGFSKQNIILKNDGFGRLRIEKRDGFHNDDPAGKATTFATGWLDTYGKWTQRYGYYEVRVKLPTAPSMFPGFWLMPERGPQEWPKYRRTDTKDGGMEFDIFEGQSMWGPYRTTFGMHWDSYMKYHKTAGTSVHYNQPDKDGFLTIGMLWTPGHVSVYSQGRKGGSWDSPRIGSVQSYLIFDMLPGGFEYDPLDPAQLPAELVIDYVRVWQRKDLATAEDGPKAP</sequence>
<keyword evidence="4" id="KW-0378">Hydrolase</keyword>
<evidence type="ECO:0000313" key="5">
    <source>
        <dbReference type="Proteomes" id="UP000315648"/>
    </source>
</evidence>
<dbReference type="SUPFAM" id="SSF49899">
    <property type="entry name" value="Concanavalin A-like lectins/glucanases"/>
    <property type="match status" value="1"/>
</dbReference>
<dbReference type="OrthoDB" id="9809583at2"/>
<dbReference type="Proteomes" id="UP000315648">
    <property type="component" value="Unassembled WGS sequence"/>
</dbReference>
<dbReference type="AlphaFoldDB" id="A0A556QGK5"/>
<dbReference type="GO" id="GO:0004553">
    <property type="term" value="F:hydrolase activity, hydrolyzing O-glycosyl compounds"/>
    <property type="evidence" value="ECO:0007669"/>
    <property type="project" value="InterPro"/>
</dbReference>
<organism evidence="4 5">
    <name type="scientific">Rariglobus hedericola</name>
    <dbReference type="NCBI Taxonomy" id="2597822"/>
    <lineage>
        <taxon>Bacteria</taxon>
        <taxon>Pseudomonadati</taxon>
        <taxon>Verrucomicrobiota</taxon>
        <taxon>Opitutia</taxon>
        <taxon>Opitutales</taxon>
        <taxon>Opitutaceae</taxon>
        <taxon>Rariglobus</taxon>
    </lineage>
</organism>
<feature type="domain" description="GH16" evidence="3">
    <location>
        <begin position="371"/>
        <end position="627"/>
    </location>
</feature>
<evidence type="ECO:0000256" key="1">
    <source>
        <dbReference type="ARBA" id="ARBA00006865"/>
    </source>
</evidence>
<dbReference type="EMBL" id="VMBG01000003">
    <property type="protein sequence ID" value="TSJ75773.1"/>
    <property type="molecule type" value="Genomic_DNA"/>
</dbReference>
<dbReference type="InterPro" id="IPR013320">
    <property type="entry name" value="ConA-like_dom_sf"/>
</dbReference>
<evidence type="ECO:0000313" key="4">
    <source>
        <dbReference type="EMBL" id="TSJ75773.1"/>
    </source>
</evidence>
<dbReference type="CDD" id="cd00413">
    <property type="entry name" value="Glyco_hydrolase_16"/>
    <property type="match status" value="1"/>
</dbReference>
<proteinExistence type="inferred from homology"/>
<dbReference type="Gene3D" id="2.60.120.430">
    <property type="entry name" value="Galactose-binding lectin"/>
    <property type="match status" value="1"/>
</dbReference>
<accession>A0A556QGK5</accession>
<comment type="similarity">
    <text evidence="1">Belongs to the glycosyl hydrolase 16 family.</text>
</comment>
<protein>
    <submittedName>
        <fullName evidence="4">Glycoside hydrolase family 16 protein</fullName>
    </submittedName>
</protein>
<dbReference type="RefSeq" id="WP_144354046.1">
    <property type="nucleotide sequence ID" value="NZ_CBCRVV010000004.1"/>
</dbReference>
<evidence type="ECO:0000259" key="3">
    <source>
        <dbReference type="PROSITE" id="PS51762"/>
    </source>
</evidence>
<dbReference type="PANTHER" id="PTHR10963:SF55">
    <property type="entry name" value="GLYCOSIDE HYDROLASE FAMILY 16 PROTEIN"/>
    <property type="match status" value="1"/>
</dbReference>